<comment type="catalytic activity">
    <reaction evidence="11">
        <text>a 2-oxocarboxylate + L-ornithine = L-glutamate 5-semialdehyde + an L-alpha-amino acid</text>
        <dbReference type="Rhea" id="RHEA:13877"/>
        <dbReference type="ChEBI" id="CHEBI:35179"/>
        <dbReference type="ChEBI" id="CHEBI:46911"/>
        <dbReference type="ChEBI" id="CHEBI:58066"/>
        <dbReference type="ChEBI" id="CHEBI:59869"/>
        <dbReference type="EC" id="2.6.1.13"/>
    </reaction>
</comment>
<keyword evidence="6 11" id="KW-0028">Amino-acid biosynthesis</keyword>
<dbReference type="FunFam" id="3.40.640.10:FF:000011">
    <property type="entry name" value="Ornithine aminotransferase"/>
    <property type="match status" value="1"/>
</dbReference>
<organism evidence="12 13">
    <name type="scientific">Paenibacillus mucilaginosus (strain KNP414)</name>
    <dbReference type="NCBI Taxonomy" id="1036673"/>
    <lineage>
        <taxon>Bacteria</taxon>
        <taxon>Bacillati</taxon>
        <taxon>Bacillota</taxon>
        <taxon>Bacilli</taxon>
        <taxon>Bacillales</taxon>
        <taxon>Paenibacillaceae</taxon>
        <taxon>Paenibacillus</taxon>
    </lineage>
</organism>
<dbReference type="EC" id="2.6.1.13" evidence="3 11"/>
<dbReference type="InterPro" id="IPR049704">
    <property type="entry name" value="Aminotrans_3_PPA_site"/>
</dbReference>
<evidence type="ECO:0000256" key="5">
    <source>
        <dbReference type="ARBA" id="ARBA00022576"/>
    </source>
</evidence>
<dbReference type="KEGG" id="pms:KNP414_06241"/>
<evidence type="ECO:0000256" key="8">
    <source>
        <dbReference type="ARBA" id="ARBA00022679"/>
    </source>
</evidence>
<evidence type="ECO:0000313" key="12">
    <source>
        <dbReference type="EMBL" id="AEI44763.1"/>
    </source>
</evidence>
<sequence>MTQTQHIIEQTEKYGAQNYRPLPIVISHAEGVWVHDPEGNAYMDMLSAYSALNHGHRHPKIIAALKEQADKVTLTSRAFYNDQLGVFYEKLSRLTGKDMILPMNTGAEAVETAVKAVRRWAYDVKGVPADQAEIIVCSGNFHGRTVTITSFSSDPEYQRGFGPFTPGFKIVPYGDLEALRAAITPNTAAFLVEPIQGEAGILIPQEGFLKGARELCRENRVLFVADEIQTGFGRTGRLFACDWEDVLPDLYIMGKALGGGVFPISAVAGDAEILGVFNPGSHGSTFGGNPLGCAVAIAALEVLEEEQLVKRSAELGAYFLGELKKIASGRIKEIRGRGLFIGVELTGPARAYCERLKALGLLCKETHETTIRFAPPLTITRENLDWALERIRQVFAEAESGSQAAE</sequence>
<dbReference type="PROSITE" id="PS00600">
    <property type="entry name" value="AA_TRANSFER_CLASS_3"/>
    <property type="match status" value="1"/>
</dbReference>
<evidence type="ECO:0000256" key="10">
    <source>
        <dbReference type="ARBA" id="ARBA00030587"/>
    </source>
</evidence>
<keyword evidence="9 11" id="KW-0663">Pyridoxal phosphate</keyword>
<comment type="similarity">
    <text evidence="11">Belongs to the class-III pyridoxal-phosphate-dependent aminotransferase family. OAT subfamily.</text>
</comment>
<comment type="pathway">
    <text evidence="2 11">Amino-acid biosynthesis; L-proline biosynthesis; L-glutamate 5-semialdehyde from L-ornithine: step 1/1.</text>
</comment>
<comment type="function">
    <text evidence="11">Catalyzes the interconversion of ornithine to glutamate semialdehyde.</text>
</comment>
<dbReference type="PANTHER" id="PTHR11986">
    <property type="entry name" value="AMINOTRANSFERASE CLASS III"/>
    <property type="match status" value="1"/>
</dbReference>
<feature type="modified residue" description="N6-(pyridoxal phosphate)lysine" evidence="11">
    <location>
        <position position="255"/>
    </location>
</feature>
<dbReference type="Proteomes" id="UP000006620">
    <property type="component" value="Chromosome"/>
</dbReference>
<evidence type="ECO:0000256" key="7">
    <source>
        <dbReference type="ARBA" id="ARBA00022650"/>
    </source>
</evidence>
<protein>
    <recommendedName>
        <fullName evidence="3 11">Ornithine aminotransferase</fullName>
        <shortName evidence="11">OAT</shortName>
        <ecNumber evidence="3 11">2.6.1.13</ecNumber>
    </recommendedName>
    <alternativeName>
        <fullName evidence="10 11">Ornithine--oxo-acid aminotransferase</fullName>
    </alternativeName>
</protein>
<dbReference type="GO" id="GO:0005737">
    <property type="term" value="C:cytoplasm"/>
    <property type="evidence" value="ECO:0007669"/>
    <property type="project" value="UniProtKB-SubCell"/>
</dbReference>
<proteinExistence type="inferred from homology"/>
<name>F8FK82_PAEMK</name>
<keyword evidence="5 11" id="KW-0032">Aminotransferase</keyword>
<dbReference type="InterPro" id="IPR005814">
    <property type="entry name" value="Aminotrans_3"/>
</dbReference>
<gene>
    <name evidence="11 12" type="primary">rocD</name>
    <name evidence="12" type="ordered locus">KNP414_06241</name>
</gene>
<dbReference type="Pfam" id="PF00202">
    <property type="entry name" value="Aminotran_3"/>
    <property type="match status" value="1"/>
</dbReference>
<dbReference type="InterPro" id="IPR050103">
    <property type="entry name" value="Class-III_PLP-dep_AT"/>
</dbReference>
<dbReference type="InterPro" id="IPR015421">
    <property type="entry name" value="PyrdxlP-dep_Trfase_major"/>
</dbReference>
<dbReference type="CDD" id="cd00610">
    <property type="entry name" value="OAT_like"/>
    <property type="match status" value="1"/>
</dbReference>
<dbReference type="HOGENOM" id="CLU_016922_10_3_9"/>
<keyword evidence="7 11" id="KW-0641">Proline biosynthesis</keyword>
<dbReference type="NCBIfam" id="TIGR01885">
    <property type="entry name" value="Orn_aminotrans"/>
    <property type="match status" value="1"/>
</dbReference>
<dbReference type="PATRIC" id="fig|1036673.3.peg.5803"/>
<dbReference type="UniPathway" id="UPA00098">
    <property type="reaction ID" value="UER00358"/>
</dbReference>
<keyword evidence="4 11" id="KW-0963">Cytoplasm</keyword>
<dbReference type="GO" id="GO:0030170">
    <property type="term" value="F:pyridoxal phosphate binding"/>
    <property type="evidence" value="ECO:0007669"/>
    <property type="project" value="UniProtKB-UniRule"/>
</dbReference>
<dbReference type="Gene3D" id="3.40.640.10">
    <property type="entry name" value="Type I PLP-dependent aspartate aminotransferase-like (Major domain)"/>
    <property type="match status" value="1"/>
</dbReference>
<dbReference type="AlphaFoldDB" id="F8FK82"/>
<evidence type="ECO:0000256" key="11">
    <source>
        <dbReference type="HAMAP-Rule" id="MF_01689"/>
    </source>
</evidence>
<dbReference type="Gene3D" id="3.90.1150.10">
    <property type="entry name" value="Aspartate Aminotransferase, domain 1"/>
    <property type="match status" value="1"/>
</dbReference>
<reference evidence="12 13" key="2">
    <citation type="journal article" date="2013" name="Genome Announc.">
        <title>Genome Sequence of Growth-Improving Paenibacillus mucilaginosus Strain KNP414.</title>
        <authorList>
            <person name="Lu J.J."/>
            <person name="Wang J.F."/>
            <person name="Hu X.F."/>
        </authorList>
    </citation>
    <scope>NUCLEOTIDE SEQUENCE [LARGE SCALE GENOMIC DNA]</scope>
    <source>
        <strain evidence="12 13">KNP414</strain>
    </source>
</reference>
<reference evidence="13" key="1">
    <citation type="submission" date="2011-06" db="EMBL/GenBank/DDBJ databases">
        <title>Complete genome sequence of Paenibacillus mucilaginosus KNP414.</title>
        <authorList>
            <person name="Wang J."/>
            <person name="Hu S."/>
            <person name="Hu X."/>
            <person name="Zhang B."/>
            <person name="Dong D."/>
            <person name="Zhang S."/>
            <person name="Zhao K."/>
            <person name="Wu D."/>
        </authorList>
    </citation>
    <scope>NUCLEOTIDE SEQUENCE [LARGE SCALE GENOMIC DNA]</scope>
    <source>
        <strain evidence="13">KNP414</strain>
    </source>
</reference>
<dbReference type="HAMAP" id="MF_01689">
    <property type="entry name" value="Ornith_aminotrans_3"/>
    <property type="match status" value="1"/>
</dbReference>
<dbReference type="GO" id="GO:0004587">
    <property type="term" value="F:ornithine aminotransferase activity"/>
    <property type="evidence" value="ECO:0007669"/>
    <property type="project" value="UniProtKB-UniRule"/>
</dbReference>
<evidence type="ECO:0000256" key="4">
    <source>
        <dbReference type="ARBA" id="ARBA00022490"/>
    </source>
</evidence>
<dbReference type="RefSeq" id="WP_013919907.1">
    <property type="nucleotide sequence ID" value="NC_015690.1"/>
</dbReference>
<dbReference type="EMBL" id="CP002869">
    <property type="protein sequence ID" value="AEI44763.1"/>
    <property type="molecule type" value="Genomic_DNA"/>
</dbReference>
<evidence type="ECO:0000256" key="1">
    <source>
        <dbReference type="ARBA" id="ARBA00001933"/>
    </source>
</evidence>
<evidence type="ECO:0000256" key="3">
    <source>
        <dbReference type="ARBA" id="ARBA00012924"/>
    </source>
</evidence>
<keyword evidence="8 11" id="KW-0808">Transferase</keyword>
<dbReference type="PANTHER" id="PTHR11986:SF18">
    <property type="entry name" value="ORNITHINE AMINOTRANSFERASE, MITOCHONDRIAL"/>
    <property type="match status" value="1"/>
</dbReference>
<dbReference type="InterPro" id="IPR010164">
    <property type="entry name" value="Orn_aminotrans"/>
</dbReference>
<evidence type="ECO:0000313" key="13">
    <source>
        <dbReference type="Proteomes" id="UP000006620"/>
    </source>
</evidence>
<comment type="cofactor">
    <cofactor evidence="1 11">
        <name>pyridoxal 5'-phosphate</name>
        <dbReference type="ChEBI" id="CHEBI:597326"/>
    </cofactor>
</comment>
<evidence type="ECO:0000256" key="9">
    <source>
        <dbReference type="ARBA" id="ARBA00022898"/>
    </source>
</evidence>
<evidence type="ECO:0000256" key="2">
    <source>
        <dbReference type="ARBA" id="ARBA00004998"/>
    </source>
</evidence>
<accession>F8FK82</accession>
<evidence type="ECO:0000256" key="6">
    <source>
        <dbReference type="ARBA" id="ARBA00022605"/>
    </source>
</evidence>
<dbReference type="GO" id="GO:0055129">
    <property type="term" value="P:L-proline biosynthetic process"/>
    <property type="evidence" value="ECO:0007669"/>
    <property type="project" value="UniProtKB-UniRule"/>
</dbReference>
<dbReference type="GO" id="GO:0042802">
    <property type="term" value="F:identical protein binding"/>
    <property type="evidence" value="ECO:0007669"/>
    <property type="project" value="TreeGrafter"/>
</dbReference>
<dbReference type="SUPFAM" id="SSF53383">
    <property type="entry name" value="PLP-dependent transferases"/>
    <property type="match status" value="1"/>
</dbReference>
<dbReference type="InterPro" id="IPR034757">
    <property type="entry name" value="Ornith_aminotrans_bact"/>
</dbReference>
<dbReference type="NCBIfam" id="NF003145">
    <property type="entry name" value="PRK04073.1"/>
    <property type="match status" value="1"/>
</dbReference>
<comment type="subcellular location">
    <subcellularLocation>
        <location evidence="11">Cytoplasm</location>
    </subcellularLocation>
</comment>
<dbReference type="PIRSF" id="PIRSF000521">
    <property type="entry name" value="Transaminase_4ab_Lys_Orn"/>
    <property type="match status" value="1"/>
</dbReference>
<dbReference type="InterPro" id="IPR015424">
    <property type="entry name" value="PyrdxlP-dep_Trfase"/>
</dbReference>
<dbReference type="InterPro" id="IPR015422">
    <property type="entry name" value="PyrdxlP-dep_Trfase_small"/>
</dbReference>